<dbReference type="EMBL" id="CP136051">
    <property type="protein sequence ID" value="WOK04737.1"/>
    <property type="molecule type" value="Genomic_DNA"/>
</dbReference>
<accession>A0ABZ0IJM1</accession>
<dbReference type="Pfam" id="PF10677">
    <property type="entry name" value="DUF2490"/>
    <property type="match status" value="1"/>
</dbReference>
<protein>
    <submittedName>
        <fullName evidence="2">DUF2490 domain-containing protein</fullName>
    </submittedName>
</protein>
<keyword evidence="3" id="KW-1185">Reference proteome</keyword>
<evidence type="ECO:0000313" key="2">
    <source>
        <dbReference type="EMBL" id="WOK04737.1"/>
    </source>
</evidence>
<evidence type="ECO:0000313" key="3">
    <source>
        <dbReference type="Proteomes" id="UP001302349"/>
    </source>
</evidence>
<dbReference type="RefSeq" id="WP_317487538.1">
    <property type="nucleotide sequence ID" value="NZ_CP136051.1"/>
</dbReference>
<feature type="chain" id="PRO_5045427356" evidence="1">
    <location>
        <begin position="21"/>
        <end position="232"/>
    </location>
</feature>
<dbReference type="Proteomes" id="UP001302349">
    <property type="component" value="Chromosome"/>
</dbReference>
<keyword evidence="1" id="KW-0732">Signal</keyword>
<evidence type="ECO:0000256" key="1">
    <source>
        <dbReference type="SAM" id="SignalP"/>
    </source>
</evidence>
<feature type="signal peptide" evidence="1">
    <location>
        <begin position="1"/>
        <end position="20"/>
    </location>
</feature>
<sequence>MKKSFLLIAVSIFLFLPRNAKSQINEDKVGAWYMYFFNTTFKESPWGAQGDVQLRNWNLAGDMEQLLVRGGLTYKPESANIKFTLGYGNVTTGTYGSDKSTTGENRIYQEALFPVQLGNRFYTNHRFRFEQRFVEGHDFRTRYRYNLSINIPLNKSTLDENAVYLALYNELFVNGQRAIGDERTVEIFDRNRFYTAMGYVVKPGLNIQLGFMNQTTDNWRKGQLQLSLHHKI</sequence>
<gene>
    <name evidence="2" type="ORF">RT717_16775</name>
</gene>
<dbReference type="InterPro" id="IPR019619">
    <property type="entry name" value="DUF2490"/>
</dbReference>
<organism evidence="2 3">
    <name type="scientific">Imperialibacter roseus</name>
    <dbReference type="NCBI Taxonomy" id="1324217"/>
    <lineage>
        <taxon>Bacteria</taxon>
        <taxon>Pseudomonadati</taxon>
        <taxon>Bacteroidota</taxon>
        <taxon>Cytophagia</taxon>
        <taxon>Cytophagales</taxon>
        <taxon>Flammeovirgaceae</taxon>
        <taxon>Imperialibacter</taxon>
    </lineage>
</organism>
<proteinExistence type="predicted"/>
<reference evidence="2 3" key="1">
    <citation type="journal article" date="2023" name="Microbiol. Resour. Announc.">
        <title>Complete Genome Sequence of Imperialibacter roseus strain P4T.</title>
        <authorList>
            <person name="Tizabi D.R."/>
            <person name="Bachvaroff T."/>
            <person name="Hill R.T."/>
        </authorList>
    </citation>
    <scope>NUCLEOTIDE SEQUENCE [LARGE SCALE GENOMIC DNA]</scope>
    <source>
        <strain evidence="2 3">P4T</strain>
    </source>
</reference>
<name>A0ABZ0IJM1_9BACT</name>